<sequence>MWIWTRSPRSSIRQYRAAVPCYSMQTARRTGLSRRQRHCPRLCADSSSSCWRFSS</sequence>
<dbReference type="Proteomes" id="UP000501738">
    <property type="component" value="Segment"/>
</dbReference>
<protein>
    <submittedName>
        <fullName evidence="1">Uncharacterized protein</fullName>
    </submittedName>
</protein>
<evidence type="ECO:0000313" key="2">
    <source>
        <dbReference type="Proteomes" id="UP000501738"/>
    </source>
</evidence>
<evidence type="ECO:0000313" key="1">
    <source>
        <dbReference type="EMBL" id="QJD54795.1"/>
    </source>
</evidence>
<proteinExistence type="predicted"/>
<name>A0A6M3TCQ1_9CAUD</name>
<keyword evidence="2" id="KW-1185">Reference proteome</keyword>
<reference evidence="1 2" key="1">
    <citation type="journal article" date="2020" name="Microb. Biotechnol.">
        <title>Phage biocontrol to combat Pseudomonas syringae pathogens causing disease in cherry.</title>
        <authorList>
            <person name="Rabiey M."/>
            <person name="Roy S.R."/>
            <person name="Holtappels D."/>
            <person name="Franceschetti L."/>
            <person name="Quilty B.J."/>
            <person name="Creeth R."/>
            <person name="Sundin G.W."/>
            <person name="Wagemans J."/>
            <person name="Lavigne R."/>
            <person name="Jackson R.W."/>
        </authorList>
    </citation>
    <scope>NUCLEOTIDE SEQUENCE [LARGE SCALE GENOMIC DNA]</scope>
</reference>
<organism evidence="1 2">
    <name type="scientific">Pseudomonas phage MR5</name>
    <dbReference type="NCBI Taxonomy" id="2711172"/>
    <lineage>
        <taxon>Viruses</taxon>
        <taxon>Duplodnaviria</taxon>
        <taxon>Heunggongvirae</taxon>
        <taxon>Uroviricota</taxon>
        <taxon>Caudoviricetes</taxon>
        <taxon>Autographivirales</taxon>
        <taxon>Autoscriptoviridae</taxon>
        <taxon>Krylovirinae</taxon>
        <taxon>Mojovirus</taxon>
        <taxon>Mojovirus MR5</taxon>
    </lineage>
</organism>
<gene>
    <name evidence="1" type="ORF">PssvBMR5_gp27</name>
</gene>
<accession>A0A6M3TCQ1</accession>
<dbReference type="EMBL" id="MT104468">
    <property type="protein sequence ID" value="QJD54795.1"/>
    <property type="molecule type" value="Genomic_DNA"/>
</dbReference>